<feature type="domain" description="SGNH hydrolase-type esterase" evidence="1">
    <location>
        <begin position="7"/>
        <end position="196"/>
    </location>
</feature>
<organism evidence="2 3">
    <name type="scientific">Yoonia litorea</name>
    <dbReference type="NCBI Taxonomy" id="1123755"/>
    <lineage>
        <taxon>Bacteria</taxon>
        <taxon>Pseudomonadati</taxon>
        <taxon>Pseudomonadota</taxon>
        <taxon>Alphaproteobacteria</taxon>
        <taxon>Rhodobacterales</taxon>
        <taxon>Paracoccaceae</taxon>
        <taxon>Yoonia</taxon>
    </lineage>
</organism>
<gene>
    <name evidence="2" type="ORF">SAMN05444714_2600</name>
</gene>
<dbReference type="Gene3D" id="3.40.50.1110">
    <property type="entry name" value="SGNH hydrolase"/>
    <property type="match status" value="1"/>
</dbReference>
<dbReference type="SUPFAM" id="SSF52266">
    <property type="entry name" value="SGNH hydrolase"/>
    <property type="match status" value="1"/>
</dbReference>
<evidence type="ECO:0000313" key="2">
    <source>
        <dbReference type="EMBL" id="SFS20355.1"/>
    </source>
</evidence>
<dbReference type="Pfam" id="PF13472">
    <property type="entry name" value="Lipase_GDSL_2"/>
    <property type="match status" value="1"/>
</dbReference>
<dbReference type="CDD" id="cd01839">
    <property type="entry name" value="SGNH_arylesterase_like"/>
    <property type="match status" value="1"/>
</dbReference>
<evidence type="ECO:0000313" key="3">
    <source>
        <dbReference type="Proteomes" id="UP000198926"/>
    </source>
</evidence>
<dbReference type="GO" id="GO:0016788">
    <property type="term" value="F:hydrolase activity, acting on ester bonds"/>
    <property type="evidence" value="ECO:0007669"/>
    <property type="project" value="UniProtKB-ARBA"/>
</dbReference>
<keyword evidence="3" id="KW-1185">Reference proteome</keyword>
<dbReference type="InterPro" id="IPR013830">
    <property type="entry name" value="SGNH_hydro"/>
</dbReference>
<protein>
    <submittedName>
        <fullName evidence="2">Lysophospholipase L1</fullName>
    </submittedName>
</protein>
<dbReference type="InterPro" id="IPR051532">
    <property type="entry name" value="Ester_Hydrolysis_Enzymes"/>
</dbReference>
<name>A0A1I6MXB5_9RHOB</name>
<evidence type="ECO:0000259" key="1">
    <source>
        <dbReference type="Pfam" id="PF13472"/>
    </source>
</evidence>
<sequence length="212" mass="22615">MTKTILAYGDSNTYGTPPALVAGENRRFDAATRWPGVMQENLGEGYTVIEEGLPGRTTVLADPVKGPHLDGQVGLRIALESHGPIDLLIIMLGTNDAQTHYARSAAQIAAGVAALIAIAKSEPYQLRHEGFEILIVAPPPVLEEGTYKEFLLDAAATSHDFAPAMRRIAEHWGVAFFDAAGHAASSPIDGVHFTAEDHIALGRALAEKVRSL</sequence>
<dbReference type="InterPro" id="IPR036514">
    <property type="entry name" value="SGNH_hydro_sf"/>
</dbReference>
<dbReference type="EMBL" id="FOZM01000002">
    <property type="protein sequence ID" value="SFS20355.1"/>
    <property type="molecule type" value="Genomic_DNA"/>
</dbReference>
<dbReference type="RefSeq" id="WP_090209198.1">
    <property type="nucleotide sequence ID" value="NZ_FOZM01000002.1"/>
</dbReference>
<proteinExistence type="predicted"/>
<dbReference type="PANTHER" id="PTHR30383:SF29">
    <property type="entry name" value="SGNH HYDROLASE-TYPE ESTERASE DOMAIN-CONTAINING PROTEIN"/>
    <property type="match status" value="1"/>
</dbReference>
<accession>A0A1I6MXB5</accession>
<dbReference type="AlphaFoldDB" id="A0A1I6MXB5"/>
<dbReference type="STRING" id="1123755.SAMN05444714_2600"/>
<reference evidence="2 3" key="1">
    <citation type="submission" date="2016-10" db="EMBL/GenBank/DDBJ databases">
        <authorList>
            <person name="de Groot N.N."/>
        </authorList>
    </citation>
    <scope>NUCLEOTIDE SEQUENCE [LARGE SCALE GENOMIC DNA]</scope>
    <source>
        <strain evidence="2 3">DSM 29433</strain>
    </source>
</reference>
<dbReference type="OrthoDB" id="164654at2"/>
<dbReference type="Proteomes" id="UP000198926">
    <property type="component" value="Unassembled WGS sequence"/>
</dbReference>
<dbReference type="PANTHER" id="PTHR30383">
    <property type="entry name" value="THIOESTERASE 1/PROTEASE 1/LYSOPHOSPHOLIPASE L1"/>
    <property type="match status" value="1"/>
</dbReference>